<dbReference type="Proteomes" id="UP000502136">
    <property type="component" value="Chromosome"/>
</dbReference>
<organism evidence="2 3">
    <name type="scientific">Paenibacillus albicereus</name>
    <dbReference type="NCBI Taxonomy" id="2726185"/>
    <lineage>
        <taxon>Bacteria</taxon>
        <taxon>Bacillati</taxon>
        <taxon>Bacillota</taxon>
        <taxon>Bacilli</taxon>
        <taxon>Bacillales</taxon>
        <taxon>Paenibacillaceae</taxon>
        <taxon>Paenibacillus</taxon>
    </lineage>
</organism>
<name>A0A6H2H0G7_9BACL</name>
<evidence type="ECO:0000313" key="2">
    <source>
        <dbReference type="EMBL" id="QJC53184.1"/>
    </source>
</evidence>
<feature type="compositionally biased region" description="Basic and acidic residues" evidence="1">
    <location>
        <begin position="150"/>
        <end position="164"/>
    </location>
</feature>
<dbReference type="EMBL" id="CP051428">
    <property type="protein sequence ID" value="QJC53184.1"/>
    <property type="molecule type" value="Genomic_DNA"/>
</dbReference>
<feature type="compositionally biased region" description="Basic and acidic residues" evidence="1">
    <location>
        <begin position="93"/>
        <end position="121"/>
    </location>
</feature>
<reference evidence="2 3" key="1">
    <citation type="submission" date="2020-04" db="EMBL/GenBank/DDBJ databases">
        <title>Novel Paenibacillus strain UniB2 isolated from commercial digestive syrup.</title>
        <authorList>
            <person name="Thorat V."/>
            <person name="Kirdat K."/>
            <person name="Tiwarekar B."/>
            <person name="Yadav A."/>
        </authorList>
    </citation>
    <scope>NUCLEOTIDE SEQUENCE [LARGE SCALE GENOMIC DNA]</scope>
    <source>
        <strain evidence="2 3">UniB2</strain>
    </source>
</reference>
<dbReference type="SUPFAM" id="SSF53383">
    <property type="entry name" value="PLP-dependent transferases"/>
    <property type="match status" value="1"/>
</dbReference>
<evidence type="ECO:0000313" key="3">
    <source>
        <dbReference type="Proteomes" id="UP000502136"/>
    </source>
</evidence>
<proteinExistence type="predicted"/>
<gene>
    <name evidence="2" type="ORF">HGI30_17475</name>
</gene>
<feature type="region of interest" description="Disordered" evidence="1">
    <location>
        <begin position="87"/>
        <end position="171"/>
    </location>
</feature>
<dbReference type="RefSeq" id="WP_168908725.1">
    <property type="nucleotide sequence ID" value="NZ_CP051428.1"/>
</dbReference>
<protein>
    <submittedName>
        <fullName evidence="2">Uncharacterized protein</fullName>
    </submittedName>
</protein>
<feature type="compositionally biased region" description="Basic and acidic residues" evidence="1">
    <location>
        <begin position="130"/>
        <end position="144"/>
    </location>
</feature>
<dbReference type="AlphaFoldDB" id="A0A6H2H0G7"/>
<dbReference type="InterPro" id="IPR015421">
    <property type="entry name" value="PyrdxlP-dep_Trfase_major"/>
</dbReference>
<dbReference type="Gene3D" id="3.40.640.10">
    <property type="entry name" value="Type I PLP-dependent aspartate aminotransferase-like (Major domain)"/>
    <property type="match status" value="1"/>
</dbReference>
<sequence length="372" mass="39373">MAKERGIVALDRPGEALRLYSDSEVLEAARRTLAREEPSAGEEAGRRLAALLQQGLGAEETARPGEGIVVASSPQAALELIRRALGPGCGRLRPADRERGEAGRESKEPGAERRQPRRNEADWEGIEPEQQDRGSTRVERERGEQGPGRESGRLKLSDERHLAEEDGADDWQVELRPDSAWSWRAPMDAEGKGGRRAALGPSARRIAVGSLASGAPGLGAAWASGPPELLRRVREQQRRAGAASGWELLVLEELLGLGELEPRRAAAAAACEAALRELEEALGAASMPAGLRWRRDPRGAAVELLLPEGLDARALQRAARLRGLRIGVAGAGFAEAPDSGAARLAAGAASGAQLALALSGLAGAMREFTARS</sequence>
<evidence type="ECO:0000256" key="1">
    <source>
        <dbReference type="SAM" id="MobiDB-lite"/>
    </source>
</evidence>
<dbReference type="KEGG" id="palr:HGI30_17475"/>
<dbReference type="InterPro" id="IPR015424">
    <property type="entry name" value="PyrdxlP-dep_Trfase"/>
</dbReference>
<accession>A0A6H2H0G7</accession>
<keyword evidence="3" id="KW-1185">Reference proteome</keyword>